<dbReference type="AlphaFoldDB" id="A0AAD9TVR8"/>
<dbReference type="PANTHER" id="PTHR13190">
    <property type="entry name" value="AUTOPHAGY-RELATED 2, ISOFORM A"/>
    <property type="match status" value="1"/>
</dbReference>
<evidence type="ECO:0000256" key="7">
    <source>
        <dbReference type="ARBA" id="ARBA00023006"/>
    </source>
</evidence>
<evidence type="ECO:0000256" key="11">
    <source>
        <dbReference type="ARBA" id="ARBA00024615"/>
    </source>
</evidence>
<evidence type="ECO:0000256" key="8">
    <source>
        <dbReference type="ARBA" id="ARBA00023055"/>
    </source>
</evidence>
<dbReference type="GO" id="GO:0006869">
    <property type="term" value="P:lipid transport"/>
    <property type="evidence" value="ECO:0007669"/>
    <property type="project" value="UniProtKB-KW"/>
</dbReference>
<dbReference type="InterPro" id="IPR026849">
    <property type="entry name" value="ATG2"/>
</dbReference>
<dbReference type="GO" id="GO:0043495">
    <property type="term" value="F:protein-membrane adaptor activity"/>
    <property type="evidence" value="ECO:0007669"/>
    <property type="project" value="TreeGrafter"/>
</dbReference>
<dbReference type="GO" id="GO:0034727">
    <property type="term" value="P:piecemeal microautophagy of the nucleus"/>
    <property type="evidence" value="ECO:0007669"/>
    <property type="project" value="TreeGrafter"/>
</dbReference>
<comment type="catalytic activity">
    <reaction evidence="11">
        <text>a 1,2-diacyl-sn-glycero-3-phosphoethanolamine(in) = a 1,2-diacyl-sn-glycero-3-phosphoethanolamine(out)</text>
        <dbReference type="Rhea" id="RHEA:38895"/>
        <dbReference type="ChEBI" id="CHEBI:64612"/>
    </reaction>
</comment>
<evidence type="ECO:0000256" key="9">
    <source>
        <dbReference type="ARBA" id="ARBA00023136"/>
    </source>
</evidence>
<keyword evidence="7" id="KW-0072">Autophagy</keyword>
<keyword evidence="8" id="KW-0445">Lipid transport</keyword>
<dbReference type="GO" id="GO:0000422">
    <property type="term" value="P:autophagy of mitochondrion"/>
    <property type="evidence" value="ECO:0007669"/>
    <property type="project" value="TreeGrafter"/>
</dbReference>
<evidence type="ECO:0000256" key="4">
    <source>
        <dbReference type="ARBA" id="ARBA00018070"/>
    </source>
</evidence>
<evidence type="ECO:0000256" key="3">
    <source>
        <dbReference type="ARBA" id="ARBA00009714"/>
    </source>
</evidence>
<proteinExistence type="inferred from homology"/>
<evidence type="ECO:0000256" key="6">
    <source>
        <dbReference type="ARBA" id="ARBA00022824"/>
    </source>
</evidence>
<dbReference type="GO" id="GO:0000045">
    <property type="term" value="P:autophagosome assembly"/>
    <property type="evidence" value="ECO:0007669"/>
    <property type="project" value="TreeGrafter"/>
</dbReference>
<evidence type="ECO:0000256" key="1">
    <source>
        <dbReference type="ARBA" id="ARBA00004406"/>
    </source>
</evidence>
<dbReference type="PANTHER" id="PTHR13190:SF1">
    <property type="entry name" value="AUTOPHAGY-RELATED 2, ISOFORM A"/>
    <property type="match status" value="1"/>
</dbReference>
<comment type="caution">
    <text evidence="12">The sequence shown here is derived from an EMBL/GenBank/DDBJ whole genome shotgun (WGS) entry which is preliminary data.</text>
</comment>
<comment type="subcellular location">
    <subcellularLocation>
        <location evidence="1">Endoplasmic reticulum membrane</location>
        <topology evidence="1">Peripheral membrane protein</topology>
    </subcellularLocation>
    <subcellularLocation>
        <location evidence="2">Preautophagosomal structure membrane</location>
        <topology evidence="2">Peripheral membrane protein</topology>
    </subcellularLocation>
</comment>
<evidence type="ECO:0000256" key="5">
    <source>
        <dbReference type="ARBA" id="ARBA00022448"/>
    </source>
</evidence>
<accession>A0AAD9TVR8</accession>
<dbReference type="Proteomes" id="UP001280121">
    <property type="component" value="Unassembled WGS sequence"/>
</dbReference>
<evidence type="ECO:0000256" key="2">
    <source>
        <dbReference type="ARBA" id="ARBA00004623"/>
    </source>
</evidence>
<keyword evidence="13" id="KW-1185">Reference proteome</keyword>
<gene>
    <name evidence="12" type="ORF">Ddye_024820</name>
</gene>
<keyword evidence="9" id="KW-0472">Membrane</keyword>
<reference evidence="12" key="1">
    <citation type="journal article" date="2023" name="Plant J.">
        <title>Genome sequences and population genomics provide insights into the demographic history, inbreeding, and mutation load of two 'living fossil' tree species of Dipteronia.</title>
        <authorList>
            <person name="Feng Y."/>
            <person name="Comes H.P."/>
            <person name="Chen J."/>
            <person name="Zhu S."/>
            <person name="Lu R."/>
            <person name="Zhang X."/>
            <person name="Li P."/>
            <person name="Qiu J."/>
            <person name="Olsen K.M."/>
            <person name="Qiu Y."/>
        </authorList>
    </citation>
    <scope>NUCLEOTIDE SEQUENCE</scope>
    <source>
        <strain evidence="12">KIB01</strain>
    </source>
</reference>
<dbReference type="GO" id="GO:0032266">
    <property type="term" value="F:phosphatidylinositol-3-phosphate binding"/>
    <property type="evidence" value="ECO:0007669"/>
    <property type="project" value="TreeGrafter"/>
</dbReference>
<organism evidence="12 13">
    <name type="scientific">Dipteronia dyeriana</name>
    <dbReference type="NCBI Taxonomy" id="168575"/>
    <lineage>
        <taxon>Eukaryota</taxon>
        <taxon>Viridiplantae</taxon>
        <taxon>Streptophyta</taxon>
        <taxon>Embryophyta</taxon>
        <taxon>Tracheophyta</taxon>
        <taxon>Spermatophyta</taxon>
        <taxon>Magnoliopsida</taxon>
        <taxon>eudicotyledons</taxon>
        <taxon>Gunneridae</taxon>
        <taxon>Pentapetalae</taxon>
        <taxon>rosids</taxon>
        <taxon>malvids</taxon>
        <taxon>Sapindales</taxon>
        <taxon>Sapindaceae</taxon>
        <taxon>Hippocastanoideae</taxon>
        <taxon>Acereae</taxon>
        <taxon>Dipteronia</taxon>
    </lineage>
</organism>
<dbReference type="GO" id="GO:0061709">
    <property type="term" value="P:reticulophagy"/>
    <property type="evidence" value="ECO:0007669"/>
    <property type="project" value="TreeGrafter"/>
</dbReference>
<keyword evidence="6" id="KW-0256">Endoplasmic reticulum</keyword>
<sequence length="199" mass="22039">MTASSLTLSSTTVANSMDNDYKIRVKDLGLLHCAVSKTGKFGGPYSVQYLHESSYVKVAREALLEAVLRINRKNCLLWELECSKSHIYVDACHDTTSGLVCLTTQLQQLFAPDTEESIVHLQNRYNKKLSPGPKCRSRNMTDGDVGKGNSTGWYGDASLRIVENHISRNKLSFIDSAGSDLKWLNLLRKQSVLAAIKGT</sequence>
<comment type="catalytic activity">
    <reaction evidence="10">
        <text>a 1,2-diacyl-sn-glycero-3-phospho-L-serine(in) = a 1,2-diacyl-sn-glycero-3-phospho-L-serine(out)</text>
        <dbReference type="Rhea" id="RHEA:38663"/>
        <dbReference type="ChEBI" id="CHEBI:57262"/>
    </reaction>
</comment>
<dbReference type="GO" id="GO:0005789">
    <property type="term" value="C:endoplasmic reticulum membrane"/>
    <property type="evidence" value="ECO:0007669"/>
    <property type="project" value="UniProtKB-SubCell"/>
</dbReference>
<comment type="similarity">
    <text evidence="3">Belongs to the ATG2 family.</text>
</comment>
<evidence type="ECO:0000256" key="10">
    <source>
        <dbReference type="ARBA" id="ARBA00024479"/>
    </source>
</evidence>
<evidence type="ECO:0000313" key="13">
    <source>
        <dbReference type="Proteomes" id="UP001280121"/>
    </source>
</evidence>
<dbReference type="GO" id="GO:0034045">
    <property type="term" value="C:phagophore assembly site membrane"/>
    <property type="evidence" value="ECO:0007669"/>
    <property type="project" value="UniProtKB-SubCell"/>
</dbReference>
<protein>
    <recommendedName>
        <fullName evidence="4">Autophagy-related protein 2</fullName>
    </recommendedName>
</protein>
<dbReference type="GO" id="GO:0061908">
    <property type="term" value="C:phagophore"/>
    <property type="evidence" value="ECO:0007669"/>
    <property type="project" value="TreeGrafter"/>
</dbReference>
<dbReference type="GO" id="GO:0061723">
    <property type="term" value="P:glycophagy"/>
    <property type="evidence" value="ECO:0007669"/>
    <property type="project" value="TreeGrafter"/>
</dbReference>
<dbReference type="EMBL" id="JANJYI010000007">
    <property type="protein sequence ID" value="KAK2643057.1"/>
    <property type="molecule type" value="Genomic_DNA"/>
</dbReference>
<keyword evidence="5" id="KW-0813">Transport</keyword>
<evidence type="ECO:0000313" key="12">
    <source>
        <dbReference type="EMBL" id="KAK2643057.1"/>
    </source>
</evidence>
<name>A0AAD9TVR8_9ROSI</name>